<dbReference type="EMBL" id="LR890047">
    <property type="protein sequence ID" value="CAD6512571.1"/>
    <property type="molecule type" value="Genomic_DNA"/>
</dbReference>
<dbReference type="GO" id="GO:0046429">
    <property type="term" value="F:4-hydroxy-3-methylbut-2-en-1-yl diphosphate synthase activity (ferredoxin)"/>
    <property type="evidence" value="ECO:0007669"/>
    <property type="project" value="UniProtKB-UniRule"/>
</dbReference>
<evidence type="ECO:0000256" key="6">
    <source>
        <dbReference type="ARBA" id="ARBA00023229"/>
    </source>
</evidence>
<evidence type="ECO:0000313" key="11">
    <source>
        <dbReference type="Proteomes" id="UP000683585"/>
    </source>
</evidence>
<comment type="function">
    <text evidence="7">Converts 2C-methyl-D-erythritol 2,4-cyclodiphosphate (ME-2,4cPP) into 1-hydroxy-2-methyl-2-(E)-butenyl 4-diphosphate.</text>
</comment>
<dbReference type="NCBIfam" id="NF001540">
    <property type="entry name" value="PRK00366.1"/>
    <property type="match status" value="1"/>
</dbReference>
<keyword evidence="4 7" id="KW-0408">Iron</keyword>
<evidence type="ECO:0000313" key="10">
    <source>
        <dbReference type="EMBL" id="CAD6512571.1"/>
    </source>
</evidence>
<dbReference type="KEGG" id="ptf:PROFFT_A_06280"/>
<dbReference type="Pfam" id="PF04551">
    <property type="entry name" value="GcpE"/>
    <property type="match status" value="1"/>
</dbReference>
<dbReference type="GO" id="GO:0046872">
    <property type="term" value="F:metal ion binding"/>
    <property type="evidence" value="ECO:0007669"/>
    <property type="project" value="UniProtKB-KW"/>
</dbReference>
<dbReference type="UniPathway" id="UPA00056">
    <property type="reaction ID" value="UER00096"/>
</dbReference>
<feature type="domain" description="IspG TIM-barrel" evidence="8">
    <location>
        <begin position="15"/>
        <end position="251"/>
    </location>
</feature>
<reference evidence="10" key="1">
    <citation type="submission" date="2020-10" db="EMBL/GenBank/DDBJ databases">
        <authorList>
            <person name="Szabo G."/>
        </authorList>
    </citation>
    <scope>NUCLEOTIDE SEQUENCE</scope>
    <source>
        <strain evidence="10">PROFFT</strain>
    </source>
</reference>
<keyword evidence="3 7" id="KW-0560">Oxidoreductase</keyword>
<feature type="binding site" evidence="7">
    <location>
        <position position="305"/>
    </location>
    <ligand>
        <name>[4Fe-4S] cluster</name>
        <dbReference type="ChEBI" id="CHEBI:49883"/>
    </ligand>
</feature>
<keyword evidence="5 7" id="KW-0411">Iron-sulfur</keyword>
<evidence type="ECO:0000256" key="7">
    <source>
        <dbReference type="HAMAP-Rule" id="MF_00159"/>
    </source>
</evidence>
<protein>
    <recommendedName>
        <fullName evidence="7">4-hydroxy-3-methylbut-2-en-1-yl diphosphate synthase (flavodoxin)</fullName>
        <ecNumber evidence="7">1.17.7.3</ecNumber>
    </recommendedName>
    <alternativeName>
        <fullName evidence="7">1-hydroxy-2-methyl-2-(E)-butenyl 4-diphosphate synthase</fullName>
    </alternativeName>
</protein>
<proteinExistence type="inferred from homology"/>
<dbReference type="EC" id="1.17.7.3" evidence="7"/>
<dbReference type="PANTHER" id="PTHR30454:SF0">
    <property type="entry name" value="4-HYDROXY-3-METHYLBUT-2-EN-1-YL DIPHOSPHATE SYNTHASE (FERREDOXIN), CHLOROPLASTIC"/>
    <property type="match status" value="1"/>
</dbReference>
<keyword evidence="11" id="KW-1185">Reference proteome</keyword>
<evidence type="ECO:0000256" key="3">
    <source>
        <dbReference type="ARBA" id="ARBA00023002"/>
    </source>
</evidence>
<dbReference type="PIRSF" id="PIRSF004640">
    <property type="entry name" value="IspG"/>
    <property type="match status" value="1"/>
</dbReference>
<dbReference type="AlphaFoldDB" id="A0A8E4EYS5"/>
<keyword evidence="2 7" id="KW-0479">Metal-binding</keyword>
<feature type="binding site" evidence="7">
    <location>
        <position position="312"/>
    </location>
    <ligand>
        <name>[4Fe-4S] cluster</name>
        <dbReference type="ChEBI" id="CHEBI:49883"/>
    </ligand>
</feature>
<feature type="domain" description="IspG C-terminal" evidence="9">
    <location>
        <begin position="266"/>
        <end position="354"/>
    </location>
</feature>
<dbReference type="FunFam" id="3.20.20.20:FF:000001">
    <property type="entry name" value="4-hydroxy-3-methylbut-2-en-1-yl diphosphate synthase (flavodoxin)"/>
    <property type="match status" value="1"/>
</dbReference>
<comment type="cofactor">
    <cofactor evidence="7">
        <name>[4Fe-4S] cluster</name>
        <dbReference type="ChEBI" id="CHEBI:49883"/>
    </cofactor>
    <text evidence="7">Binds 1 [4Fe-4S] cluster.</text>
</comment>
<dbReference type="PANTHER" id="PTHR30454">
    <property type="entry name" value="4-HYDROXY-3-METHYLBUT-2-EN-1-YL DIPHOSPHATE SYNTHASE"/>
    <property type="match status" value="1"/>
</dbReference>
<evidence type="ECO:0000259" key="9">
    <source>
        <dbReference type="Pfam" id="PF26540"/>
    </source>
</evidence>
<dbReference type="InterPro" id="IPR004588">
    <property type="entry name" value="IspG_bac-typ"/>
</dbReference>
<dbReference type="GO" id="GO:0141197">
    <property type="term" value="F:4-hydroxy-3-methylbut-2-enyl-diphosphate synthase activity (flavodoxin)"/>
    <property type="evidence" value="ECO:0007669"/>
    <property type="project" value="UniProtKB-EC"/>
</dbReference>
<accession>A0A8E4EYS5</accession>
<gene>
    <name evidence="7 10" type="primary">ispG</name>
    <name evidence="10" type="ORF">PROFFT_A_06280</name>
</gene>
<dbReference type="InterPro" id="IPR058578">
    <property type="entry name" value="IspG_TIM"/>
</dbReference>
<comment type="similarity">
    <text evidence="7">Belongs to the IspG family.</text>
</comment>
<sequence>MDNQYSIKRRKSTLIHVGHVPVGCNAPIAVQSMTNTKTTDIDATVKQIQALERVGVDIVRISVPTMDAAEAFKIIKRKVSVPLVADIHFDYRIALKVAEYGVDCLRINPGNIGNKSRIRLVVDCARDKKIPIRIGINSGSLEKDIQKKFGEPTPEALVESAMRQIDILDQLNFDQFKVSVKSSDVCLAVASYRLLASLIDQPLHLGITEAGGMRSGSVKSAVGLGMLLAEGIGDTLRISLAADPVEEVKVGFDILKSLRIRSRGINFIACPTCARQEFDVISTVNELEKRLEDIITPMDVSIIGCIVNGPGEALLANIGITGGHNRSGLYEDGVRQKERFYNEQIIDLLENKIRAKASILERKHSTAVIKIHEQ</sequence>
<dbReference type="RefSeq" id="WP_216782380.1">
    <property type="nucleotide sequence ID" value="NZ_LR890047.1"/>
</dbReference>
<dbReference type="Proteomes" id="UP000683585">
    <property type="component" value="Chromosome"/>
</dbReference>
<dbReference type="GO" id="GO:0016114">
    <property type="term" value="P:terpenoid biosynthetic process"/>
    <property type="evidence" value="ECO:0007669"/>
    <property type="project" value="InterPro"/>
</dbReference>
<comment type="catalytic activity">
    <reaction evidence="7">
        <text>(2E)-4-hydroxy-3-methylbut-2-enyl diphosphate + oxidized [flavodoxin] + H2O + 2 H(+) = 2-C-methyl-D-erythritol 2,4-cyclic diphosphate + reduced [flavodoxin]</text>
        <dbReference type="Rhea" id="RHEA:43604"/>
        <dbReference type="Rhea" id="RHEA-COMP:10622"/>
        <dbReference type="Rhea" id="RHEA-COMP:10623"/>
        <dbReference type="ChEBI" id="CHEBI:15377"/>
        <dbReference type="ChEBI" id="CHEBI:15378"/>
        <dbReference type="ChEBI" id="CHEBI:57618"/>
        <dbReference type="ChEBI" id="CHEBI:58210"/>
        <dbReference type="ChEBI" id="CHEBI:58483"/>
        <dbReference type="ChEBI" id="CHEBI:128753"/>
        <dbReference type="EC" id="1.17.7.3"/>
    </reaction>
</comment>
<dbReference type="Pfam" id="PF26540">
    <property type="entry name" value="GcpE_C"/>
    <property type="match status" value="1"/>
</dbReference>
<dbReference type="GO" id="GO:0051539">
    <property type="term" value="F:4 iron, 4 sulfur cluster binding"/>
    <property type="evidence" value="ECO:0007669"/>
    <property type="project" value="UniProtKB-UniRule"/>
</dbReference>
<comment type="pathway">
    <text evidence="7">Isoprenoid biosynthesis; isopentenyl diphosphate biosynthesis via DXP pathway; isopentenyl diphosphate from 1-deoxy-D-xylulose 5-phosphate: step 5/6.</text>
</comment>
<feature type="binding site" evidence="7">
    <location>
        <position position="270"/>
    </location>
    <ligand>
        <name>[4Fe-4S] cluster</name>
        <dbReference type="ChEBI" id="CHEBI:49883"/>
    </ligand>
</feature>
<evidence type="ECO:0000259" key="8">
    <source>
        <dbReference type="Pfam" id="PF04551"/>
    </source>
</evidence>
<dbReference type="HAMAP" id="MF_00159">
    <property type="entry name" value="IspG"/>
    <property type="match status" value="1"/>
</dbReference>
<dbReference type="InterPro" id="IPR016425">
    <property type="entry name" value="IspG_bac"/>
</dbReference>
<name>A0A8E4EYS5_9ENTR</name>
<keyword evidence="6 7" id="KW-0414">Isoprene biosynthesis</keyword>
<organism evidence="10 11">
    <name type="scientific">Candidatus Profftia tarda</name>
    <dbReference type="NCBI Taxonomy" id="1177216"/>
    <lineage>
        <taxon>Bacteria</taxon>
        <taxon>Pseudomonadati</taxon>
        <taxon>Pseudomonadota</taxon>
        <taxon>Gammaproteobacteria</taxon>
        <taxon>Enterobacterales</taxon>
        <taxon>Enterobacteriaceae</taxon>
        <taxon>Candidatus Profftia</taxon>
    </lineage>
</organism>
<dbReference type="InterPro" id="IPR058579">
    <property type="entry name" value="IspG_C"/>
</dbReference>
<evidence type="ECO:0000256" key="5">
    <source>
        <dbReference type="ARBA" id="ARBA00023014"/>
    </source>
</evidence>
<dbReference type="NCBIfam" id="TIGR00612">
    <property type="entry name" value="ispG_gcpE"/>
    <property type="match status" value="1"/>
</dbReference>
<keyword evidence="1 7" id="KW-0004">4Fe-4S</keyword>
<evidence type="ECO:0000256" key="4">
    <source>
        <dbReference type="ARBA" id="ARBA00023004"/>
    </source>
</evidence>
<feature type="binding site" evidence="7">
    <location>
        <position position="273"/>
    </location>
    <ligand>
        <name>[4Fe-4S] cluster</name>
        <dbReference type="ChEBI" id="CHEBI:49883"/>
    </ligand>
</feature>
<evidence type="ECO:0000256" key="2">
    <source>
        <dbReference type="ARBA" id="ARBA00022723"/>
    </source>
</evidence>
<dbReference type="GO" id="GO:0019288">
    <property type="term" value="P:isopentenyl diphosphate biosynthetic process, methylerythritol 4-phosphate pathway"/>
    <property type="evidence" value="ECO:0007669"/>
    <property type="project" value="UniProtKB-UniRule"/>
</dbReference>
<evidence type="ECO:0000256" key="1">
    <source>
        <dbReference type="ARBA" id="ARBA00022485"/>
    </source>
</evidence>